<proteinExistence type="predicted"/>
<dbReference type="Proteomes" id="UP000192578">
    <property type="component" value="Unassembled WGS sequence"/>
</dbReference>
<organism evidence="1 2">
    <name type="scientific">Hypsibius exemplaris</name>
    <name type="common">Freshwater tardigrade</name>
    <dbReference type="NCBI Taxonomy" id="2072580"/>
    <lineage>
        <taxon>Eukaryota</taxon>
        <taxon>Metazoa</taxon>
        <taxon>Ecdysozoa</taxon>
        <taxon>Tardigrada</taxon>
        <taxon>Eutardigrada</taxon>
        <taxon>Parachela</taxon>
        <taxon>Hypsibioidea</taxon>
        <taxon>Hypsibiidae</taxon>
        <taxon>Hypsibius</taxon>
    </lineage>
</organism>
<protein>
    <submittedName>
        <fullName evidence="1">Uncharacterized protein</fullName>
    </submittedName>
</protein>
<comment type="caution">
    <text evidence="1">The sequence shown here is derived from an EMBL/GenBank/DDBJ whole genome shotgun (WGS) entry which is preliminary data.</text>
</comment>
<name>A0A1W0XB46_HYPEX</name>
<evidence type="ECO:0000313" key="2">
    <source>
        <dbReference type="Proteomes" id="UP000192578"/>
    </source>
</evidence>
<dbReference type="AlphaFoldDB" id="A0A1W0XB46"/>
<evidence type="ECO:0000313" key="1">
    <source>
        <dbReference type="EMBL" id="OQV24727.1"/>
    </source>
</evidence>
<sequence length="340" mass="39444">MRLDYRLTYDTLRQFWERQLAADPNRPSSNADRQEDIRRVAETFTDVARQSGLNLPADDFARPSRATLPPQMADLMEEIDELKYQFGRLERAYHEEKRLRQESGRQCAQYYDMARESNAEALRQLAATKRLNKLVYLMSYYLPPDHQAQRHVRKIVHGMSFDGPYSTDFQPQDHQVKALEYRRSNRDLDQDLNHPLGKSLAGRGSCRAIIPWRDHHLADNNWAPHPFSSESPLYNREDCQFPTNGHNFEDDEPPLVYGPHRLQSLHLNPGGVNKMDDCRTGPPPLEKQRGNGKQRTCFGINFTDNIGRMEVVRNSFKYLEQHLGNLANLFDDFSDGLIGK</sequence>
<dbReference type="EMBL" id="MTYJ01000005">
    <property type="protein sequence ID" value="OQV24727.1"/>
    <property type="molecule type" value="Genomic_DNA"/>
</dbReference>
<keyword evidence="2" id="KW-1185">Reference proteome</keyword>
<gene>
    <name evidence="1" type="ORF">BV898_01319</name>
</gene>
<reference evidence="2" key="1">
    <citation type="submission" date="2017-01" db="EMBL/GenBank/DDBJ databases">
        <title>Comparative genomics of anhydrobiosis in the tardigrade Hypsibius dujardini.</title>
        <authorList>
            <person name="Yoshida Y."/>
            <person name="Koutsovoulos G."/>
            <person name="Laetsch D."/>
            <person name="Stevens L."/>
            <person name="Kumar S."/>
            <person name="Horikawa D."/>
            <person name="Ishino K."/>
            <person name="Komine S."/>
            <person name="Tomita M."/>
            <person name="Blaxter M."/>
            <person name="Arakawa K."/>
        </authorList>
    </citation>
    <scope>NUCLEOTIDE SEQUENCE [LARGE SCALE GENOMIC DNA]</scope>
    <source>
        <strain evidence="2">Z151</strain>
    </source>
</reference>
<accession>A0A1W0XB46</accession>